<reference evidence="8" key="1">
    <citation type="submission" date="2022-09" db="EMBL/GenBank/DDBJ databases">
        <title>Intensive care unit water sources are persistently colonized with multi-drug resistant bacteria and are the site of extensive horizontal gene transfer of antibiotic resistance genes.</title>
        <authorList>
            <person name="Diorio-Toth L."/>
        </authorList>
    </citation>
    <scope>NUCLEOTIDE SEQUENCE</scope>
    <source>
        <strain evidence="8">GD04147</strain>
    </source>
</reference>
<dbReference type="Proteomes" id="UP001158076">
    <property type="component" value="Unassembled WGS sequence"/>
</dbReference>
<gene>
    <name evidence="8" type="ORF">N7335_18495</name>
</gene>
<evidence type="ECO:0000256" key="2">
    <source>
        <dbReference type="ARBA" id="ARBA00007362"/>
    </source>
</evidence>
<evidence type="ECO:0000256" key="6">
    <source>
        <dbReference type="SAM" id="Phobius"/>
    </source>
</evidence>
<proteinExistence type="inferred from homology"/>
<feature type="domain" description="EamA" evidence="7">
    <location>
        <begin position="156"/>
        <end position="294"/>
    </location>
</feature>
<feature type="transmembrane region" description="Helical" evidence="6">
    <location>
        <begin position="182"/>
        <end position="202"/>
    </location>
</feature>
<dbReference type="InterPro" id="IPR037185">
    <property type="entry name" value="EmrE-like"/>
</dbReference>
<dbReference type="EMBL" id="JAODZE010000027">
    <property type="protein sequence ID" value="MDH0148385.1"/>
    <property type="molecule type" value="Genomic_DNA"/>
</dbReference>
<feature type="transmembrane region" description="Helical" evidence="6">
    <location>
        <begin position="126"/>
        <end position="146"/>
    </location>
</feature>
<dbReference type="Pfam" id="PF00892">
    <property type="entry name" value="EamA"/>
    <property type="match status" value="2"/>
</dbReference>
<evidence type="ECO:0000256" key="4">
    <source>
        <dbReference type="ARBA" id="ARBA00022989"/>
    </source>
</evidence>
<organism evidence="8 9">
    <name type="scientific">Stutzerimonas stutzeri</name>
    <name type="common">Pseudomonas stutzeri</name>
    <dbReference type="NCBI Taxonomy" id="316"/>
    <lineage>
        <taxon>Bacteria</taxon>
        <taxon>Pseudomonadati</taxon>
        <taxon>Pseudomonadota</taxon>
        <taxon>Gammaproteobacteria</taxon>
        <taxon>Pseudomonadales</taxon>
        <taxon>Pseudomonadaceae</taxon>
        <taxon>Stutzerimonas</taxon>
    </lineage>
</organism>
<sequence>MSARQGPAFAGLLIAVLCWSGNALVGRAFHDSIPPLSLSFWRWVLATSLLLPFVAKGIWTHRATLRAAGWRLPVLAAMGIASYNSLLYTAAQSTEAINLTLVNTCLPLATFIGAGFLLGEWPLRRAWFGMAVAAGGLLYLISRGSWQTFASLSFQRGDLIMLLAVLAWALYTLLLRRWARHLLVPPLVLLGVLMLLGLPLILPFYLLELGRVGGFALTPSNLAAIGYTAVFASLVAYVGWNHGVKIVGAGRAAMVMYLMPVFTALLGWVLLGEALRTFHWIGGALIFAGLLLATRPSFR</sequence>
<dbReference type="GO" id="GO:0016020">
    <property type="term" value="C:membrane"/>
    <property type="evidence" value="ECO:0007669"/>
    <property type="project" value="UniProtKB-SubCell"/>
</dbReference>
<feature type="transmembrane region" description="Helical" evidence="6">
    <location>
        <begin position="39"/>
        <end position="58"/>
    </location>
</feature>
<feature type="transmembrane region" description="Helical" evidence="6">
    <location>
        <begin position="277"/>
        <end position="294"/>
    </location>
</feature>
<evidence type="ECO:0000259" key="7">
    <source>
        <dbReference type="Pfam" id="PF00892"/>
    </source>
</evidence>
<name>A0A4V3RD27_STUST</name>
<dbReference type="InterPro" id="IPR050638">
    <property type="entry name" value="AA-Vitamin_Transporters"/>
</dbReference>
<evidence type="ECO:0000256" key="3">
    <source>
        <dbReference type="ARBA" id="ARBA00022692"/>
    </source>
</evidence>
<dbReference type="KEGG" id="psz:PSTAB_3281"/>
<comment type="similarity">
    <text evidence="2">Belongs to the EamA transporter family.</text>
</comment>
<comment type="caution">
    <text evidence="8">The sequence shown here is derived from an EMBL/GenBank/DDBJ whole genome shotgun (WGS) entry which is preliminary data.</text>
</comment>
<keyword evidence="4 6" id="KW-1133">Transmembrane helix</keyword>
<dbReference type="PANTHER" id="PTHR32322:SF2">
    <property type="entry name" value="EAMA DOMAIN-CONTAINING PROTEIN"/>
    <property type="match status" value="1"/>
</dbReference>
<comment type="subcellular location">
    <subcellularLocation>
        <location evidence="1">Membrane</location>
        <topology evidence="1">Multi-pass membrane protein</topology>
    </subcellularLocation>
</comment>
<accession>A0A4V3RD27</accession>
<evidence type="ECO:0000256" key="5">
    <source>
        <dbReference type="ARBA" id="ARBA00023136"/>
    </source>
</evidence>
<protein>
    <submittedName>
        <fullName evidence="8">DMT family transporter</fullName>
    </submittedName>
</protein>
<dbReference type="AlphaFoldDB" id="A0A4V3RD27"/>
<feature type="domain" description="EamA" evidence="7">
    <location>
        <begin position="12"/>
        <end position="140"/>
    </location>
</feature>
<dbReference type="InterPro" id="IPR000620">
    <property type="entry name" value="EamA_dom"/>
</dbReference>
<keyword evidence="5 6" id="KW-0472">Membrane</keyword>
<evidence type="ECO:0000313" key="9">
    <source>
        <dbReference type="Proteomes" id="UP001158076"/>
    </source>
</evidence>
<feature type="transmembrane region" description="Helical" evidence="6">
    <location>
        <begin position="158"/>
        <end position="175"/>
    </location>
</feature>
<keyword evidence="3 6" id="KW-0812">Transmembrane</keyword>
<feature type="transmembrane region" description="Helical" evidence="6">
    <location>
        <begin position="97"/>
        <end position="119"/>
    </location>
</feature>
<feature type="transmembrane region" description="Helical" evidence="6">
    <location>
        <begin position="70"/>
        <end position="91"/>
    </location>
</feature>
<evidence type="ECO:0000313" key="8">
    <source>
        <dbReference type="EMBL" id="MDH0148385.1"/>
    </source>
</evidence>
<feature type="transmembrane region" description="Helical" evidence="6">
    <location>
        <begin position="252"/>
        <end position="271"/>
    </location>
</feature>
<dbReference type="SUPFAM" id="SSF103481">
    <property type="entry name" value="Multidrug resistance efflux transporter EmrE"/>
    <property type="match status" value="2"/>
</dbReference>
<dbReference type="RefSeq" id="WP_013983808.1">
    <property type="nucleotide sequence ID" value="NC_015740.1"/>
</dbReference>
<evidence type="ECO:0000256" key="1">
    <source>
        <dbReference type="ARBA" id="ARBA00004141"/>
    </source>
</evidence>
<feature type="transmembrane region" description="Helical" evidence="6">
    <location>
        <begin position="222"/>
        <end position="240"/>
    </location>
</feature>
<dbReference type="PANTHER" id="PTHR32322">
    <property type="entry name" value="INNER MEMBRANE TRANSPORTER"/>
    <property type="match status" value="1"/>
</dbReference>